<evidence type="ECO:0000313" key="2">
    <source>
        <dbReference type="EMBL" id="GGE17469.1"/>
    </source>
</evidence>
<dbReference type="SMART" id="SM00245">
    <property type="entry name" value="TSPc"/>
    <property type="match status" value="1"/>
</dbReference>
<dbReference type="GO" id="GO:0006508">
    <property type="term" value="P:proteolysis"/>
    <property type="evidence" value="ECO:0007669"/>
    <property type="project" value="InterPro"/>
</dbReference>
<dbReference type="InterPro" id="IPR029045">
    <property type="entry name" value="ClpP/crotonase-like_dom_sf"/>
</dbReference>
<dbReference type="InterPro" id="IPR005151">
    <property type="entry name" value="Tail-specific_protease"/>
</dbReference>
<reference evidence="2 3" key="1">
    <citation type="journal article" date="2014" name="Int. J. Syst. Evol. Microbiol.">
        <title>Complete genome sequence of Corynebacterium casei LMG S-19264T (=DSM 44701T), isolated from a smear-ripened cheese.</title>
        <authorList>
            <consortium name="US DOE Joint Genome Institute (JGI-PGF)"/>
            <person name="Walter F."/>
            <person name="Albersmeier A."/>
            <person name="Kalinowski J."/>
            <person name="Ruckert C."/>
        </authorList>
    </citation>
    <scope>NUCLEOTIDE SEQUENCE [LARGE SCALE GENOMIC DNA]</scope>
    <source>
        <strain evidence="2 3">CGMCC 1.12925</strain>
    </source>
</reference>
<dbReference type="SUPFAM" id="SSF52096">
    <property type="entry name" value="ClpP/crotonase"/>
    <property type="match status" value="1"/>
</dbReference>
<dbReference type="InterPro" id="IPR036034">
    <property type="entry name" value="PDZ_sf"/>
</dbReference>
<feature type="domain" description="Tail specific protease" evidence="1">
    <location>
        <begin position="183"/>
        <end position="397"/>
    </location>
</feature>
<dbReference type="GO" id="GO:0008236">
    <property type="term" value="F:serine-type peptidase activity"/>
    <property type="evidence" value="ECO:0007669"/>
    <property type="project" value="InterPro"/>
</dbReference>
<dbReference type="Gene3D" id="2.30.42.10">
    <property type="match status" value="1"/>
</dbReference>
<organism evidence="2 3">
    <name type="scientific">Psychroflexus salis</name>
    <dbReference type="NCBI Taxonomy" id="1526574"/>
    <lineage>
        <taxon>Bacteria</taxon>
        <taxon>Pseudomonadati</taxon>
        <taxon>Bacteroidota</taxon>
        <taxon>Flavobacteriia</taxon>
        <taxon>Flavobacteriales</taxon>
        <taxon>Flavobacteriaceae</taxon>
        <taxon>Psychroflexus</taxon>
    </lineage>
</organism>
<sequence>MVLVALLSMLSFGCQDDLDDAIRPANALELNDFIWKAMNIFYLNKSEVPDLADNRFNTVEDYTTYLETFLTPEALFDNLITTNDRFSIIVSDFRKLEDALNGVRLDNGMRFGLVQLNNSNDVFGYVRYVLPNSPAANAGVERGMLFNKVNAVRLSEDTDFSSLFSGSNYSISLAELNESNLQDTNQEIALEKIQLTEQAIHKTEIFENSSSTVAYLMYNGFRSGQENQLNAVFGNFAAQGVNELVLDLRYNSGGDLRTSVDLASMITGQFASELFATQEYNANFENEIINFTTQNRNGGSLNSLNLSRVFILTSPSTASASEMVISGLLPYINVVQIGTSTVGKYQASTTLYDSDNYRRQNASLAHTYALQPLISKLKNANNYTDFDEGIPPSISLNEDFNNLGELGTTSEPLLKKALEEIGFVLDRPLVLENTISTNTHLILDDAFMDLDYQNMYIEFPSY</sequence>
<dbReference type="AlphaFoldDB" id="A0A916ZY79"/>
<gene>
    <name evidence="2" type="ORF">GCM10010831_18400</name>
</gene>
<dbReference type="Gene3D" id="3.30.750.170">
    <property type="match status" value="1"/>
</dbReference>
<dbReference type="GO" id="GO:0007165">
    <property type="term" value="P:signal transduction"/>
    <property type="evidence" value="ECO:0007669"/>
    <property type="project" value="TreeGrafter"/>
</dbReference>
<dbReference type="PANTHER" id="PTHR32060">
    <property type="entry name" value="TAIL-SPECIFIC PROTEASE"/>
    <property type="match status" value="1"/>
</dbReference>
<evidence type="ECO:0000313" key="3">
    <source>
        <dbReference type="Proteomes" id="UP000599688"/>
    </source>
</evidence>
<dbReference type="Gene3D" id="3.90.226.10">
    <property type="entry name" value="2-enoyl-CoA Hydratase, Chain A, domain 1"/>
    <property type="match status" value="1"/>
</dbReference>
<dbReference type="Proteomes" id="UP000599688">
    <property type="component" value="Unassembled WGS sequence"/>
</dbReference>
<name>A0A916ZY79_9FLAO</name>
<dbReference type="Pfam" id="PF03572">
    <property type="entry name" value="Peptidase_S41"/>
    <property type="match status" value="1"/>
</dbReference>
<dbReference type="GO" id="GO:0004175">
    <property type="term" value="F:endopeptidase activity"/>
    <property type="evidence" value="ECO:0007669"/>
    <property type="project" value="TreeGrafter"/>
</dbReference>
<accession>A0A916ZY79</accession>
<comment type="caution">
    <text evidence="2">The sequence shown here is derived from an EMBL/GenBank/DDBJ whole genome shotgun (WGS) entry which is preliminary data.</text>
</comment>
<dbReference type="SUPFAM" id="SSF50156">
    <property type="entry name" value="PDZ domain-like"/>
    <property type="match status" value="1"/>
</dbReference>
<dbReference type="PANTHER" id="PTHR32060:SF30">
    <property type="entry name" value="CARBOXY-TERMINAL PROCESSING PROTEASE CTPA"/>
    <property type="match status" value="1"/>
</dbReference>
<keyword evidence="3" id="KW-1185">Reference proteome</keyword>
<proteinExistence type="predicted"/>
<dbReference type="InterPro" id="IPR041613">
    <property type="entry name" value="Pept_S41_N"/>
</dbReference>
<protein>
    <submittedName>
        <fullName evidence="2">Peptidase S41</fullName>
    </submittedName>
</protein>
<dbReference type="EMBL" id="BMGL01000010">
    <property type="protein sequence ID" value="GGE17469.1"/>
    <property type="molecule type" value="Genomic_DNA"/>
</dbReference>
<dbReference type="CDD" id="cd07561">
    <property type="entry name" value="Peptidase_S41_CPP_like"/>
    <property type="match status" value="1"/>
</dbReference>
<dbReference type="Pfam" id="PF18294">
    <property type="entry name" value="Pept_S41_N"/>
    <property type="match status" value="1"/>
</dbReference>
<evidence type="ECO:0000259" key="1">
    <source>
        <dbReference type="SMART" id="SM00245"/>
    </source>
</evidence>
<dbReference type="GO" id="GO:0030288">
    <property type="term" value="C:outer membrane-bounded periplasmic space"/>
    <property type="evidence" value="ECO:0007669"/>
    <property type="project" value="TreeGrafter"/>
</dbReference>